<evidence type="ECO:0000256" key="1">
    <source>
        <dbReference type="ARBA" id="ARBA00007992"/>
    </source>
</evidence>
<dbReference type="SUPFAM" id="SSF51905">
    <property type="entry name" value="FAD/NAD(P)-binding domain"/>
    <property type="match status" value="1"/>
</dbReference>
<comment type="similarity">
    <text evidence="1">Belongs to the paxM FAD-dependent monooxygenase family.</text>
</comment>
<reference evidence="7 8" key="1">
    <citation type="journal article" date="2019" name="Nat. Ecol. Evol.">
        <title>Megaphylogeny resolves global patterns of mushroom evolution.</title>
        <authorList>
            <person name="Varga T."/>
            <person name="Krizsan K."/>
            <person name="Foldi C."/>
            <person name="Dima B."/>
            <person name="Sanchez-Garcia M."/>
            <person name="Sanchez-Ramirez S."/>
            <person name="Szollosi G.J."/>
            <person name="Szarkandi J.G."/>
            <person name="Papp V."/>
            <person name="Albert L."/>
            <person name="Andreopoulos W."/>
            <person name="Angelini C."/>
            <person name="Antonin V."/>
            <person name="Barry K.W."/>
            <person name="Bougher N.L."/>
            <person name="Buchanan P."/>
            <person name="Buyck B."/>
            <person name="Bense V."/>
            <person name="Catcheside P."/>
            <person name="Chovatia M."/>
            <person name="Cooper J."/>
            <person name="Damon W."/>
            <person name="Desjardin D."/>
            <person name="Finy P."/>
            <person name="Geml J."/>
            <person name="Haridas S."/>
            <person name="Hughes K."/>
            <person name="Justo A."/>
            <person name="Karasinski D."/>
            <person name="Kautmanova I."/>
            <person name="Kiss B."/>
            <person name="Kocsube S."/>
            <person name="Kotiranta H."/>
            <person name="LaButti K.M."/>
            <person name="Lechner B.E."/>
            <person name="Liimatainen K."/>
            <person name="Lipzen A."/>
            <person name="Lukacs Z."/>
            <person name="Mihaltcheva S."/>
            <person name="Morgado L.N."/>
            <person name="Niskanen T."/>
            <person name="Noordeloos M.E."/>
            <person name="Ohm R.A."/>
            <person name="Ortiz-Santana B."/>
            <person name="Ovrebo C."/>
            <person name="Racz N."/>
            <person name="Riley R."/>
            <person name="Savchenko A."/>
            <person name="Shiryaev A."/>
            <person name="Soop K."/>
            <person name="Spirin V."/>
            <person name="Szebenyi C."/>
            <person name="Tomsovsky M."/>
            <person name="Tulloss R.E."/>
            <person name="Uehling J."/>
            <person name="Grigoriev I.V."/>
            <person name="Vagvolgyi C."/>
            <person name="Papp T."/>
            <person name="Martin F.M."/>
            <person name="Miettinen O."/>
            <person name="Hibbett D.S."/>
            <person name="Nagy L.G."/>
        </authorList>
    </citation>
    <scope>NUCLEOTIDE SEQUENCE [LARGE SCALE GENOMIC DNA]</scope>
    <source>
        <strain evidence="7 8">CBS 962.96</strain>
    </source>
</reference>
<gene>
    <name evidence="7" type="ORF">K435DRAFT_731793</name>
</gene>
<dbReference type="GO" id="GO:0071949">
    <property type="term" value="F:FAD binding"/>
    <property type="evidence" value="ECO:0007669"/>
    <property type="project" value="InterPro"/>
</dbReference>
<keyword evidence="4" id="KW-0560">Oxidoreductase</keyword>
<evidence type="ECO:0000313" key="7">
    <source>
        <dbReference type="EMBL" id="THU86157.1"/>
    </source>
</evidence>
<accession>A0A4S8LBE1</accession>
<dbReference type="InterPro" id="IPR050493">
    <property type="entry name" value="FAD-dep_Monooxygenase_BioMet"/>
</dbReference>
<dbReference type="GO" id="GO:0004497">
    <property type="term" value="F:monooxygenase activity"/>
    <property type="evidence" value="ECO:0007669"/>
    <property type="project" value="UniProtKB-KW"/>
</dbReference>
<dbReference type="Pfam" id="PF01494">
    <property type="entry name" value="FAD_binding_3"/>
    <property type="match status" value="1"/>
</dbReference>
<organism evidence="7 8">
    <name type="scientific">Dendrothele bispora (strain CBS 962.96)</name>
    <dbReference type="NCBI Taxonomy" id="1314807"/>
    <lineage>
        <taxon>Eukaryota</taxon>
        <taxon>Fungi</taxon>
        <taxon>Dikarya</taxon>
        <taxon>Basidiomycota</taxon>
        <taxon>Agaricomycotina</taxon>
        <taxon>Agaricomycetes</taxon>
        <taxon>Agaricomycetidae</taxon>
        <taxon>Agaricales</taxon>
        <taxon>Agaricales incertae sedis</taxon>
        <taxon>Dendrothele</taxon>
    </lineage>
</organism>
<evidence type="ECO:0000256" key="4">
    <source>
        <dbReference type="ARBA" id="ARBA00023002"/>
    </source>
</evidence>
<keyword evidence="8" id="KW-1185">Reference proteome</keyword>
<dbReference type="Gene3D" id="3.50.50.60">
    <property type="entry name" value="FAD/NAD(P)-binding domain"/>
    <property type="match status" value="1"/>
</dbReference>
<dbReference type="PRINTS" id="PR00420">
    <property type="entry name" value="RNGMNOXGNASE"/>
</dbReference>
<dbReference type="OrthoDB" id="5428495at2759"/>
<dbReference type="EMBL" id="ML179510">
    <property type="protein sequence ID" value="THU86157.1"/>
    <property type="molecule type" value="Genomic_DNA"/>
</dbReference>
<evidence type="ECO:0000313" key="8">
    <source>
        <dbReference type="Proteomes" id="UP000297245"/>
    </source>
</evidence>
<name>A0A4S8LBE1_DENBC</name>
<keyword evidence="2" id="KW-0285">Flavoprotein</keyword>
<evidence type="ECO:0000256" key="5">
    <source>
        <dbReference type="ARBA" id="ARBA00023033"/>
    </source>
</evidence>
<evidence type="ECO:0000256" key="3">
    <source>
        <dbReference type="ARBA" id="ARBA00022827"/>
    </source>
</evidence>
<sequence length="466" mass="52457">MNLFPSTAQHVLRFVTVGGSIAGLSAAYCLKQAGHDVTVLEKNEINVFMERNYCGLRVPPNMSRLMKLVPGMEELLHDKATKSQGILFRAEGTSELVGKMVYEEEIMSDLGSDFFRIPYSDLWNHLHQLCKSCNVELKYGFEVEGIQVGIPDQPAIITSTTGENITCDIVLGCDGHQSFVRDLVRQEEDSDSDDGFIVAEQSQPRVFSSQLDQWTTARLSVPVPLMLKDPELRLLAEENWWTMWMTDGTLYIGGKEGPDQYAVSLLCNHTRYGGKDMMWNTKAPTPPELEDIKKVKESDVHKIFNLASSCHASCQNPRTSLSRHNNDSNQIVVIGDAAHAGLINGSFNSAMAFEDSFTLGFLFSHLTSPSMIPLLLNGFSEIRRRHTKMVKESDEDCIHLTCMPLGPQQQSRDAAFKQTLKMVEGQSDDILAFVWAAFITQFNYDAREAAEEWWLDWMRMRPNGTH</sequence>
<dbReference type="Proteomes" id="UP000297245">
    <property type="component" value="Unassembled WGS sequence"/>
</dbReference>
<protein>
    <submittedName>
        <fullName evidence="7">FAD/NAD(P)-binding domain-containing protein</fullName>
    </submittedName>
</protein>
<dbReference type="PANTHER" id="PTHR13789:SF309">
    <property type="entry name" value="PUTATIVE (AFU_ORTHOLOGUE AFUA_6G14510)-RELATED"/>
    <property type="match status" value="1"/>
</dbReference>
<dbReference type="PANTHER" id="PTHR13789">
    <property type="entry name" value="MONOOXYGENASE"/>
    <property type="match status" value="1"/>
</dbReference>
<evidence type="ECO:0000259" key="6">
    <source>
        <dbReference type="Pfam" id="PF01494"/>
    </source>
</evidence>
<keyword evidence="5" id="KW-0503">Monooxygenase</keyword>
<proteinExistence type="inferred from homology"/>
<dbReference type="AlphaFoldDB" id="A0A4S8LBE1"/>
<feature type="domain" description="FAD-binding" evidence="6">
    <location>
        <begin position="16"/>
        <end position="187"/>
    </location>
</feature>
<evidence type="ECO:0000256" key="2">
    <source>
        <dbReference type="ARBA" id="ARBA00022630"/>
    </source>
</evidence>
<dbReference type="InterPro" id="IPR036188">
    <property type="entry name" value="FAD/NAD-bd_sf"/>
</dbReference>
<keyword evidence="3" id="KW-0274">FAD</keyword>
<dbReference type="InterPro" id="IPR002938">
    <property type="entry name" value="FAD-bd"/>
</dbReference>